<dbReference type="RefSeq" id="XP_002900099.1">
    <property type="nucleotide sequence ID" value="XM_002900053.1"/>
</dbReference>
<gene>
    <name evidence="2" type="ORF">PITG_12686</name>
</gene>
<evidence type="ECO:0000256" key="1">
    <source>
        <dbReference type="SAM" id="MobiDB-lite"/>
    </source>
</evidence>
<dbReference type="PANTHER" id="PTHR37558:SF1">
    <property type="entry name" value="HTH CENPB-TYPE DOMAIN-CONTAINING PROTEIN"/>
    <property type="match status" value="1"/>
</dbReference>
<dbReference type="Proteomes" id="UP000006643">
    <property type="component" value="Unassembled WGS sequence"/>
</dbReference>
<name>D0NKY5_PHYIT</name>
<dbReference type="GeneID" id="9478034"/>
<dbReference type="KEGG" id="pif:PITG_12686"/>
<evidence type="ECO:0000313" key="3">
    <source>
        <dbReference type="Proteomes" id="UP000006643"/>
    </source>
</evidence>
<feature type="compositionally biased region" description="Basic and acidic residues" evidence="1">
    <location>
        <begin position="178"/>
        <end position="202"/>
    </location>
</feature>
<reference evidence="3" key="1">
    <citation type="journal article" date="2009" name="Nature">
        <title>Genome sequence and analysis of the Irish potato famine pathogen Phytophthora infestans.</title>
        <authorList>
            <consortium name="The Broad Institute Genome Sequencing Platform"/>
            <person name="Haas B.J."/>
            <person name="Kamoun S."/>
            <person name="Zody M.C."/>
            <person name="Jiang R.H."/>
            <person name="Handsaker R.E."/>
            <person name="Cano L.M."/>
            <person name="Grabherr M."/>
            <person name="Kodira C.D."/>
            <person name="Raffaele S."/>
            <person name="Torto-Alalibo T."/>
            <person name="Bozkurt T.O."/>
            <person name="Ah-Fong A.M."/>
            <person name="Alvarado L."/>
            <person name="Anderson V.L."/>
            <person name="Armstrong M.R."/>
            <person name="Avrova A."/>
            <person name="Baxter L."/>
            <person name="Beynon J."/>
            <person name="Boevink P.C."/>
            <person name="Bollmann S.R."/>
            <person name="Bos J.I."/>
            <person name="Bulone V."/>
            <person name="Cai G."/>
            <person name="Cakir C."/>
            <person name="Carrington J.C."/>
            <person name="Chawner M."/>
            <person name="Conti L."/>
            <person name="Costanzo S."/>
            <person name="Ewan R."/>
            <person name="Fahlgren N."/>
            <person name="Fischbach M.A."/>
            <person name="Fugelstad J."/>
            <person name="Gilroy E.M."/>
            <person name="Gnerre S."/>
            <person name="Green P.J."/>
            <person name="Grenville-Briggs L.J."/>
            <person name="Griffith J."/>
            <person name="Grunwald N.J."/>
            <person name="Horn K."/>
            <person name="Horner N.R."/>
            <person name="Hu C.H."/>
            <person name="Huitema E."/>
            <person name="Jeong D.H."/>
            <person name="Jones A.M."/>
            <person name="Jones J.D."/>
            <person name="Jones R.W."/>
            <person name="Karlsson E.K."/>
            <person name="Kunjeti S.G."/>
            <person name="Lamour K."/>
            <person name="Liu Z."/>
            <person name="Ma L."/>
            <person name="Maclean D."/>
            <person name="Chibucos M.C."/>
            <person name="McDonald H."/>
            <person name="McWalters J."/>
            <person name="Meijer H.J."/>
            <person name="Morgan W."/>
            <person name="Morris P.F."/>
            <person name="Munro C.A."/>
            <person name="O'Neill K."/>
            <person name="Ospina-Giraldo M."/>
            <person name="Pinzon A."/>
            <person name="Pritchard L."/>
            <person name="Ramsahoye B."/>
            <person name="Ren Q."/>
            <person name="Restrepo S."/>
            <person name="Roy S."/>
            <person name="Sadanandom A."/>
            <person name="Savidor A."/>
            <person name="Schornack S."/>
            <person name="Schwartz D.C."/>
            <person name="Schumann U.D."/>
            <person name="Schwessinger B."/>
            <person name="Seyer L."/>
            <person name="Sharpe T."/>
            <person name="Silvar C."/>
            <person name="Song J."/>
            <person name="Studholme D.J."/>
            <person name="Sykes S."/>
            <person name="Thines M."/>
            <person name="van de Vondervoort P.J."/>
            <person name="Phuntumart V."/>
            <person name="Wawra S."/>
            <person name="Weide R."/>
            <person name="Win J."/>
            <person name="Young C."/>
            <person name="Zhou S."/>
            <person name="Fry W."/>
            <person name="Meyers B.C."/>
            <person name="van West P."/>
            <person name="Ristaino J."/>
            <person name="Govers F."/>
            <person name="Birch P.R."/>
            <person name="Whisson S.C."/>
            <person name="Judelson H.S."/>
            <person name="Nusbaum C."/>
        </authorList>
    </citation>
    <scope>NUCLEOTIDE SEQUENCE [LARGE SCALE GENOMIC DNA]</scope>
    <source>
        <strain evidence="3">T30-4</strain>
    </source>
</reference>
<evidence type="ECO:0008006" key="4">
    <source>
        <dbReference type="Google" id="ProtNLM"/>
    </source>
</evidence>
<organism evidence="2 3">
    <name type="scientific">Phytophthora infestans (strain T30-4)</name>
    <name type="common">Potato late blight agent</name>
    <dbReference type="NCBI Taxonomy" id="403677"/>
    <lineage>
        <taxon>Eukaryota</taxon>
        <taxon>Sar</taxon>
        <taxon>Stramenopiles</taxon>
        <taxon>Oomycota</taxon>
        <taxon>Peronosporomycetes</taxon>
        <taxon>Peronosporales</taxon>
        <taxon>Peronosporaceae</taxon>
        <taxon>Phytophthora</taxon>
    </lineage>
</organism>
<accession>D0NKY5</accession>
<proteinExistence type="predicted"/>
<dbReference type="HOGENOM" id="CLU_082283_0_0_1"/>
<dbReference type="InParanoid" id="D0NKY5"/>
<dbReference type="AlphaFoldDB" id="D0NKY5"/>
<evidence type="ECO:0000313" key="2">
    <source>
        <dbReference type="EMBL" id="EEY60303.1"/>
    </source>
</evidence>
<dbReference type="eggNOG" id="ENOG502SP2Z">
    <property type="taxonomic scope" value="Eukaryota"/>
</dbReference>
<feature type="compositionally biased region" description="Polar residues" evidence="1">
    <location>
        <begin position="11"/>
        <end position="22"/>
    </location>
</feature>
<feature type="region of interest" description="Disordered" evidence="1">
    <location>
        <begin position="1"/>
        <end position="33"/>
    </location>
</feature>
<dbReference type="EMBL" id="DS028144">
    <property type="protein sequence ID" value="EEY60303.1"/>
    <property type="molecule type" value="Genomic_DNA"/>
</dbReference>
<keyword evidence="3" id="KW-1185">Reference proteome</keyword>
<dbReference type="PANTHER" id="PTHR37558">
    <property type="entry name" value="HTH CENPB-TYPE DOMAIN-CONTAINING PROTEIN"/>
    <property type="match status" value="1"/>
</dbReference>
<protein>
    <recommendedName>
        <fullName evidence="4">Myb-like domain-containing protein</fullName>
    </recommendedName>
</protein>
<dbReference type="VEuPathDB" id="FungiDB:PITG_12686"/>
<sequence>MEENAPLSLPPAQQNDQENLTVGGSFVQPAGPARKNFTTADDLILLRAVNTIKPWESAKDICNETAGFVRDKQGPALRTRFDKLIRQHRDAQVVSRRSSGTTEEYNERDVLLQDIVTRMDDWKERQDSEKQLQRAKDNGIEASGVLMRRLAMGELVEELQSDTNSNSDEGNEGQDEEHELKLEQQRQEAERARDERMQAAERDREKFMLQLLEIALGRAKDKQ</sequence>
<dbReference type="OrthoDB" id="128515at2759"/>
<feature type="region of interest" description="Disordered" evidence="1">
    <location>
        <begin position="159"/>
        <end position="202"/>
    </location>
</feature>